<evidence type="ECO:0000256" key="2">
    <source>
        <dbReference type="ARBA" id="ARBA00008711"/>
    </source>
</evidence>
<dbReference type="Pfam" id="PF01035">
    <property type="entry name" value="DNA_binding_1"/>
    <property type="match status" value="1"/>
</dbReference>
<dbReference type="Gene3D" id="1.10.10.10">
    <property type="entry name" value="Winged helix-like DNA-binding domain superfamily/Winged helix DNA-binding domain"/>
    <property type="match status" value="1"/>
</dbReference>
<feature type="binding site" evidence="16">
    <location>
        <position position="68"/>
    </location>
    <ligand>
        <name>Zn(2+)</name>
        <dbReference type="ChEBI" id="CHEBI:29105"/>
    </ligand>
</feature>
<keyword evidence="10" id="KW-0238">DNA-binding</keyword>
<evidence type="ECO:0000259" key="17">
    <source>
        <dbReference type="PROSITE" id="PS01124"/>
    </source>
</evidence>
<evidence type="ECO:0000256" key="16">
    <source>
        <dbReference type="PIRSR" id="PIRSR000409-3"/>
    </source>
</evidence>
<dbReference type="InterPro" id="IPR036217">
    <property type="entry name" value="MethylDNA_cys_MeTrfase_DNAb"/>
</dbReference>
<evidence type="ECO:0000256" key="6">
    <source>
        <dbReference type="ARBA" id="ARBA00022723"/>
    </source>
</evidence>
<dbReference type="GO" id="GO:0032259">
    <property type="term" value="P:methylation"/>
    <property type="evidence" value="ECO:0007669"/>
    <property type="project" value="UniProtKB-KW"/>
</dbReference>
<protein>
    <recommendedName>
        <fullName evidence="3">methylated-DNA--[protein]-cysteine S-methyltransferase</fullName>
        <ecNumber evidence="3">2.1.1.63</ecNumber>
    </recommendedName>
</protein>
<accession>A0A3M0CVZ4</accession>
<evidence type="ECO:0000256" key="5">
    <source>
        <dbReference type="ARBA" id="ARBA00022679"/>
    </source>
</evidence>
<evidence type="ECO:0000313" key="19">
    <source>
        <dbReference type="Proteomes" id="UP000271227"/>
    </source>
</evidence>
<feature type="binding site" evidence="16">
    <location>
        <position position="41"/>
    </location>
    <ligand>
        <name>Zn(2+)</name>
        <dbReference type="ChEBI" id="CHEBI:29105"/>
    </ligand>
</feature>
<dbReference type="InterPro" id="IPR036388">
    <property type="entry name" value="WH-like_DNA-bd_sf"/>
</dbReference>
<dbReference type="SUPFAM" id="SSF46689">
    <property type="entry name" value="Homeodomain-like"/>
    <property type="match status" value="1"/>
</dbReference>
<dbReference type="Gene3D" id="3.40.10.10">
    <property type="entry name" value="DNA Methylphosphotriester Repair Domain"/>
    <property type="match status" value="1"/>
</dbReference>
<dbReference type="PANTHER" id="PTHR10815">
    <property type="entry name" value="METHYLATED-DNA--PROTEIN-CYSTEINE METHYLTRANSFERASE"/>
    <property type="match status" value="1"/>
</dbReference>
<evidence type="ECO:0000256" key="9">
    <source>
        <dbReference type="ARBA" id="ARBA00023015"/>
    </source>
</evidence>
<keyword evidence="19" id="KW-1185">Reference proteome</keyword>
<dbReference type="CDD" id="cd06445">
    <property type="entry name" value="ATase"/>
    <property type="match status" value="1"/>
</dbReference>
<keyword evidence="8 16" id="KW-0862">Zinc</keyword>
<dbReference type="InterPro" id="IPR016221">
    <property type="entry name" value="Bifunct_regulatory_prot_Ada"/>
</dbReference>
<dbReference type="PIRSF" id="PIRSF000409">
    <property type="entry name" value="Ada"/>
    <property type="match status" value="1"/>
</dbReference>
<keyword evidence="12" id="KW-0804">Transcription</keyword>
<evidence type="ECO:0000256" key="13">
    <source>
        <dbReference type="ARBA" id="ARBA00023204"/>
    </source>
</evidence>
<keyword evidence="4 18" id="KW-0489">Methyltransferase</keyword>
<feature type="binding site" evidence="16">
    <location>
        <position position="37"/>
    </location>
    <ligand>
        <name>Zn(2+)</name>
        <dbReference type="ChEBI" id="CHEBI:29105"/>
    </ligand>
</feature>
<dbReference type="RefSeq" id="WP_121938633.1">
    <property type="nucleotide sequence ID" value="NZ_REFR01000011.1"/>
</dbReference>
<keyword evidence="6 16" id="KW-0479">Metal-binding</keyword>
<dbReference type="Gene3D" id="1.10.10.60">
    <property type="entry name" value="Homeodomain-like"/>
    <property type="match status" value="1"/>
</dbReference>
<dbReference type="InterPro" id="IPR018060">
    <property type="entry name" value="HTH_AraC"/>
</dbReference>
<dbReference type="InterPro" id="IPR014048">
    <property type="entry name" value="MethylDNA_cys_MeTrfase_DNA-bd"/>
</dbReference>
<comment type="catalytic activity">
    <reaction evidence="14">
        <text>a 6-O-methyl-2'-deoxyguanosine in DNA + L-cysteinyl-[protein] = S-methyl-L-cysteinyl-[protein] + a 2'-deoxyguanosine in DNA</text>
        <dbReference type="Rhea" id="RHEA:24000"/>
        <dbReference type="Rhea" id="RHEA-COMP:10131"/>
        <dbReference type="Rhea" id="RHEA-COMP:10132"/>
        <dbReference type="Rhea" id="RHEA-COMP:11367"/>
        <dbReference type="Rhea" id="RHEA-COMP:11368"/>
        <dbReference type="ChEBI" id="CHEBI:29950"/>
        <dbReference type="ChEBI" id="CHEBI:82612"/>
        <dbReference type="ChEBI" id="CHEBI:85445"/>
        <dbReference type="ChEBI" id="CHEBI:85448"/>
        <dbReference type="EC" id="2.1.1.63"/>
    </reaction>
</comment>
<dbReference type="AlphaFoldDB" id="A0A3M0CVZ4"/>
<feature type="active site" description="Nucleophile; methyl group acceptor from methylphosphotriester" evidence="15">
    <location>
        <position position="37"/>
    </location>
</feature>
<dbReference type="NCBIfam" id="TIGR00589">
    <property type="entry name" value="ogt"/>
    <property type="match status" value="1"/>
</dbReference>
<evidence type="ECO:0000313" key="18">
    <source>
        <dbReference type="EMBL" id="RMB07853.1"/>
    </source>
</evidence>
<dbReference type="EC" id="2.1.1.63" evidence="3"/>
<keyword evidence="7" id="KW-0227">DNA damage</keyword>
<dbReference type="PANTHER" id="PTHR10815:SF14">
    <property type="entry name" value="BIFUNCTIONAL TRANSCRIPTIONAL ACTIVATOR_DNA REPAIR ENZYME ADA"/>
    <property type="match status" value="1"/>
</dbReference>
<evidence type="ECO:0000256" key="15">
    <source>
        <dbReference type="PIRSR" id="PIRSR000409-1"/>
    </source>
</evidence>
<dbReference type="InterPro" id="IPR036631">
    <property type="entry name" value="MGMT_N_sf"/>
</dbReference>
<dbReference type="Pfam" id="PF12833">
    <property type="entry name" value="HTH_18"/>
    <property type="match status" value="1"/>
</dbReference>
<dbReference type="InterPro" id="IPR001497">
    <property type="entry name" value="MethylDNA_cys_MeTrfase_AS"/>
</dbReference>
<dbReference type="OrthoDB" id="9802228at2"/>
<keyword evidence="13" id="KW-0234">DNA repair</keyword>
<dbReference type="InParanoid" id="A0A3M0CVZ4"/>
<dbReference type="GO" id="GO:0006307">
    <property type="term" value="P:DNA alkylation repair"/>
    <property type="evidence" value="ECO:0007669"/>
    <property type="project" value="UniProtKB-ARBA"/>
</dbReference>
<dbReference type="SUPFAM" id="SSF53155">
    <property type="entry name" value="Methylated DNA-protein cysteine methyltransferase domain"/>
    <property type="match status" value="1"/>
</dbReference>
<dbReference type="SUPFAM" id="SSF57884">
    <property type="entry name" value="Ada DNA repair protein, N-terminal domain (N-Ada 10)"/>
    <property type="match status" value="1"/>
</dbReference>
<keyword evidence="11" id="KW-0010">Activator</keyword>
<dbReference type="InterPro" id="IPR009057">
    <property type="entry name" value="Homeodomain-like_sf"/>
</dbReference>
<dbReference type="SUPFAM" id="SSF46767">
    <property type="entry name" value="Methylated DNA-protein cysteine methyltransferase, C-terminal domain"/>
    <property type="match status" value="1"/>
</dbReference>
<dbReference type="GO" id="GO:0003908">
    <property type="term" value="F:methylated-DNA-[protein]-cysteine S-methyltransferase activity"/>
    <property type="evidence" value="ECO:0007669"/>
    <property type="project" value="UniProtKB-EC"/>
</dbReference>
<evidence type="ECO:0000256" key="4">
    <source>
        <dbReference type="ARBA" id="ARBA00022603"/>
    </source>
</evidence>
<name>A0A3M0CVZ4_9PROT</name>
<dbReference type="SMART" id="SM00342">
    <property type="entry name" value="HTH_ARAC"/>
    <property type="match status" value="1"/>
</dbReference>
<comment type="similarity">
    <text evidence="2">Belongs to the MGMT family.</text>
</comment>
<dbReference type="FunFam" id="1.10.10.10:FF:000214">
    <property type="entry name" value="Methylated-DNA--protein-cysteine methyltransferase"/>
    <property type="match status" value="1"/>
</dbReference>
<keyword evidence="9" id="KW-0805">Transcription regulation</keyword>
<evidence type="ECO:0000256" key="14">
    <source>
        <dbReference type="ARBA" id="ARBA00049348"/>
    </source>
</evidence>
<evidence type="ECO:0000256" key="10">
    <source>
        <dbReference type="ARBA" id="ARBA00023125"/>
    </source>
</evidence>
<evidence type="ECO:0000256" key="3">
    <source>
        <dbReference type="ARBA" id="ARBA00011918"/>
    </source>
</evidence>
<dbReference type="Gene3D" id="3.30.160.70">
    <property type="entry name" value="Methylated DNA-protein cysteine methyltransferase domain"/>
    <property type="match status" value="1"/>
</dbReference>
<dbReference type="GO" id="GO:0003700">
    <property type="term" value="F:DNA-binding transcription factor activity"/>
    <property type="evidence" value="ECO:0007669"/>
    <property type="project" value="InterPro"/>
</dbReference>
<proteinExistence type="inferred from homology"/>
<comment type="caution">
    <text evidence="18">The sequence shown here is derived from an EMBL/GenBank/DDBJ whole genome shotgun (WGS) entry which is preliminary data.</text>
</comment>
<dbReference type="GO" id="GO:0008270">
    <property type="term" value="F:zinc ion binding"/>
    <property type="evidence" value="ECO:0007669"/>
    <property type="project" value="InterPro"/>
</dbReference>
<organism evidence="18 19">
    <name type="scientific">Eilatimonas milleporae</name>
    <dbReference type="NCBI Taxonomy" id="911205"/>
    <lineage>
        <taxon>Bacteria</taxon>
        <taxon>Pseudomonadati</taxon>
        <taxon>Pseudomonadota</taxon>
        <taxon>Alphaproteobacteria</taxon>
        <taxon>Kordiimonadales</taxon>
        <taxon>Kordiimonadaceae</taxon>
        <taxon>Eilatimonas</taxon>
    </lineage>
</organism>
<reference evidence="18 19" key="1">
    <citation type="submission" date="2018-10" db="EMBL/GenBank/DDBJ databases">
        <title>Genomic Encyclopedia of Archaeal and Bacterial Type Strains, Phase II (KMG-II): from individual species to whole genera.</title>
        <authorList>
            <person name="Goeker M."/>
        </authorList>
    </citation>
    <scope>NUCLEOTIDE SEQUENCE [LARGE SCALE GENOMIC DNA]</scope>
    <source>
        <strain evidence="18 19">DSM 25217</strain>
    </source>
</reference>
<gene>
    <name evidence="18" type="ORF">BXY39_1946</name>
</gene>
<dbReference type="NCBIfam" id="NF011964">
    <property type="entry name" value="PRK15435.1"/>
    <property type="match status" value="1"/>
</dbReference>
<feature type="binding site" evidence="16">
    <location>
        <position position="71"/>
    </location>
    <ligand>
        <name>Zn(2+)</name>
        <dbReference type="ChEBI" id="CHEBI:29105"/>
    </ligand>
</feature>
<sequence length="359" mass="39003">MMQTFKTDEARWQAVTRRDHSADGQFVFAVTSTGIYCRPGCPARTPKRENVVYFRTADAAEAAGFRPCKRCHPASLTPKALQSDLIADICTHIDRSDPLPSVADLAEQAGMSIGHFQRTFRAVTGITPKTYLQARRDRRFAETLQQTERVTDAVYDAGFGSTGRAYDRVVNRIGMAPSAVRRGGAGVRLAYAVAPCALGVVLVARSRQGVAAIELGDSTEAVVKALHDRFPHAEIVGDDTGFGDLLHDVAGLIETPERGHSLPLDIQGTVFQRRVWQALQDIPAGETRTYSQLAKAVGRPKAVRAVAGACAANAHAVAIPCHRIVRSDGSISGYRWGRQRKKVLLAREKTEKAEKSKTG</sequence>
<dbReference type="EMBL" id="REFR01000011">
    <property type="protein sequence ID" value="RMB07853.1"/>
    <property type="molecule type" value="Genomic_DNA"/>
</dbReference>
<dbReference type="Pfam" id="PF02805">
    <property type="entry name" value="Ada_Zn_binding"/>
    <property type="match status" value="1"/>
</dbReference>
<dbReference type="InterPro" id="IPR035451">
    <property type="entry name" value="Ada-like_dom_sf"/>
</dbReference>
<comment type="catalytic activity">
    <reaction evidence="1">
        <text>a 4-O-methyl-thymidine in DNA + L-cysteinyl-[protein] = a thymidine in DNA + S-methyl-L-cysteinyl-[protein]</text>
        <dbReference type="Rhea" id="RHEA:53428"/>
        <dbReference type="Rhea" id="RHEA-COMP:10131"/>
        <dbReference type="Rhea" id="RHEA-COMP:10132"/>
        <dbReference type="Rhea" id="RHEA-COMP:13555"/>
        <dbReference type="Rhea" id="RHEA-COMP:13556"/>
        <dbReference type="ChEBI" id="CHEBI:29950"/>
        <dbReference type="ChEBI" id="CHEBI:82612"/>
        <dbReference type="ChEBI" id="CHEBI:137386"/>
        <dbReference type="ChEBI" id="CHEBI:137387"/>
        <dbReference type="EC" id="2.1.1.63"/>
    </reaction>
</comment>
<dbReference type="PROSITE" id="PS01124">
    <property type="entry name" value="HTH_ARAC_FAMILY_2"/>
    <property type="match status" value="1"/>
</dbReference>
<dbReference type="GO" id="GO:0043565">
    <property type="term" value="F:sequence-specific DNA binding"/>
    <property type="evidence" value="ECO:0007669"/>
    <property type="project" value="InterPro"/>
</dbReference>
<evidence type="ECO:0000256" key="7">
    <source>
        <dbReference type="ARBA" id="ARBA00022763"/>
    </source>
</evidence>
<comment type="cofactor">
    <cofactor evidence="16">
        <name>Zn(2+)</name>
        <dbReference type="ChEBI" id="CHEBI:29105"/>
    </cofactor>
    <text evidence="16">Binds 1 zinc ion per subunit.</text>
</comment>
<evidence type="ECO:0000256" key="12">
    <source>
        <dbReference type="ARBA" id="ARBA00023163"/>
    </source>
</evidence>
<dbReference type="FunCoup" id="A0A3M0CVZ4">
    <property type="interactions" value="47"/>
</dbReference>
<evidence type="ECO:0000256" key="11">
    <source>
        <dbReference type="ARBA" id="ARBA00023159"/>
    </source>
</evidence>
<evidence type="ECO:0000256" key="1">
    <source>
        <dbReference type="ARBA" id="ARBA00001286"/>
    </source>
</evidence>
<keyword evidence="5 18" id="KW-0808">Transferase</keyword>
<dbReference type="FunFam" id="3.40.10.10:FF:000001">
    <property type="entry name" value="DNA-3-methyladenine glycosylase 2"/>
    <property type="match status" value="1"/>
</dbReference>
<feature type="domain" description="HTH araC/xylS-type" evidence="17">
    <location>
        <begin position="83"/>
        <end position="183"/>
    </location>
</feature>
<dbReference type="PROSITE" id="PS00374">
    <property type="entry name" value="MGMT"/>
    <property type="match status" value="1"/>
</dbReference>
<dbReference type="InterPro" id="IPR004026">
    <property type="entry name" value="Ada_DNA_repair_Zn-bd"/>
</dbReference>
<dbReference type="Proteomes" id="UP000271227">
    <property type="component" value="Unassembled WGS sequence"/>
</dbReference>
<evidence type="ECO:0000256" key="8">
    <source>
        <dbReference type="ARBA" id="ARBA00022833"/>
    </source>
</evidence>
<feature type="active site" description="Nucleophile; methyl group acceptor from either O6-methylguanine or O4-methylthymine" evidence="15">
    <location>
        <position position="321"/>
    </location>
</feature>